<organism evidence="9 10">
    <name type="scientific">Maribacter polysiphoniae</name>
    <dbReference type="NCBI Taxonomy" id="429344"/>
    <lineage>
        <taxon>Bacteria</taxon>
        <taxon>Pseudomonadati</taxon>
        <taxon>Bacteroidota</taxon>
        <taxon>Flavobacteriia</taxon>
        <taxon>Flavobacteriales</taxon>
        <taxon>Flavobacteriaceae</taxon>
        <taxon>Maribacter</taxon>
    </lineage>
</organism>
<evidence type="ECO:0000256" key="2">
    <source>
        <dbReference type="ARBA" id="ARBA00006275"/>
    </source>
</evidence>
<dbReference type="Proteomes" id="UP000651837">
    <property type="component" value="Unassembled WGS sequence"/>
</dbReference>
<evidence type="ECO:0000259" key="7">
    <source>
        <dbReference type="Pfam" id="PF07980"/>
    </source>
</evidence>
<evidence type="ECO:0000256" key="4">
    <source>
        <dbReference type="ARBA" id="ARBA00023136"/>
    </source>
</evidence>
<reference evidence="9 10" key="1">
    <citation type="submission" date="2020-07" db="EMBL/GenBank/DDBJ databases">
        <title>The draft genome sequence of Maribacter polysiphoniae KCTC 22021.</title>
        <authorList>
            <person name="Mu L."/>
        </authorList>
    </citation>
    <scope>NUCLEOTIDE SEQUENCE [LARGE SCALE GENOMIC DNA]</scope>
    <source>
        <strain evidence="9 10">KCTC 22021</strain>
    </source>
</reference>
<dbReference type="RefSeq" id="WP_109652952.1">
    <property type="nucleotide sequence ID" value="NZ_JACWLN010000013.1"/>
</dbReference>
<keyword evidence="3 6" id="KW-0732">Signal</keyword>
<dbReference type="PROSITE" id="PS51257">
    <property type="entry name" value="PROKAR_LIPOPROTEIN"/>
    <property type="match status" value="1"/>
</dbReference>
<dbReference type="Pfam" id="PF07980">
    <property type="entry name" value="SusD_RagB"/>
    <property type="match status" value="1"/>
</dbReference>
<keyword evidence="4" id="KW-0472">Membrane</keyword>
<feature type="chain" id="PRO_5046108141" evidence="6">
    <location>
        <begin position="21"/>
        <end position="590"/>
    </location>
</feature>
<dbReference type="Gene3D" id="1.25.40.390">
    <property type="match status" value="1"/>
</dbReference>
<keyword evidence="10" id="KW-1185">Reference proteome</keyword>
<dbReference type="InterPro" id="IPR011990">
    <property type="entry name" value="TPR-like_helical_dom_sf"/>
</dbReference>
<protein>
    <submittedName>
        <fullName evidence="9">RagB/SusD family nutrient uptake outer membrane protein</fullName>
    </submittedName>
</protein>
<evidence type="ECO:0000256" key="5">
    <source>
        <dbReference type="ARBA" id="ARBA00023237"/>
    </source>
</evidence>
<dbReference type="SUPFAM" id="SSF48452">
    <property type="entry name" value="TPR-like"/>
    <property type="match status" value="1"/>
</dbReference>
<evidence type="ECO:0000313" key="10">
    <source>
        <dbReference type="Proteomes" id="UP000651837"/>
    </source>
</evidence>
<gene>
    <name evidence="9" type="ORF">HZY62_19390</name>
</gene>
<evidence type="ECO:0000259" key="8">
    <source>
        <dbReference type="Pfam" id="PF14322"/>
    </source>
</evidence>
<dbReference type="InterPro" id="IPR033985">
    <property type="entry name" value="SusD-like_N"/>
</dbReference>
<evidence type="ECO:0000313" key="9">
    <source>
        <dbReference type="EMBL" id="MBD1262770.1"/>
    </source>
</evidence>
<keyword evidence="5" id="KW-0998">Cell outer membrane</keyword>
<comment type="similarity">
    <text evidence="2">Belongs to the SusD family.</text>
</comment>
<evidence type="ECO:0000256" key="6">
    <source>
        <dbReference type="SAM" id="SignalP"/>
    </source>
</evidence>
<dbReference type="EMBL" id="JACWLN010000013">
    <property type="protein sequence ID" value="MBD1262770.1"/>
    <property type="molecule type" value="Genomic_DNA"/>
</dbReference>
<sequence>MKKKLIYTITLTCMLLVACSDDFTEIAPTGALSDEALQNAVGIDLKLTAAYSAMDGERVNALGEGVSRGGDNWWTDVVSDDAHRGSTDGDNTELFQLETLDWQTGNSWFLGRWSALFGGVNQANAVLALIDQVPDGDFSQQTGEALFLRGYFNFELQKFYGNVPFISLENAVNLEFNQPNPGPIWAEIEADFQAAIDNLGSERVTGRANSWVAKAFLGKAYLYQEKWDEAFALLNEVVTEGPYALNDEYVNNFNLVGENSSEAVFSIEFVADDGRSYNGNGAGTLNFPGGGPLGTCCGFYQPTQDLVNAYQTDGSGLPLLDTFADTDVTSDYGIESYELDAEGTIIEDADGNPVATPFDLHTGPLDPRLDYTVSRRGVDYNGFGNNPGKAWIRATFADVSGPYLPKKNVYQADEVDANRGTGGWGSDWSGINYNIMRFADVLLLAAEAAVEKSSPDLPLALEYVNRVRNRAKNMTYVQALDNNNVAIPDTDAANYQIEPYASFPDQAFARKAVRFERRLELGMEGHRLFDLRRWGVAEEVINTYIANEAEDINQSDYGRFGTYTDKYNLFPIPLTAIDQSGNILDQNPLY</sequence>
<feature type="domain" description="SusD-like N-terminal" evidence="8">
    <location>
        <begin position="75"/>
        <end position="222"/>
    </location>
</feature>
<feature type="domain" description="RagB/SusD" evidence="7">
    <location>
        <begin position="262"/>
        <end position="590"/>
    </location>
</feature>
<comment type="caution">
    <text evidence="9">The sequence shown here is derived from an EMBL/GenBank/DDBJ whole genome shotgun (WGS) entry which is preliminary data.</text>
</comment>
<evidence type="ECO:0000256" key="3">
    <source>
        <dbReference type="ARBA" id="ARBA00022729"/>
    </source>
</evidence>
<dbReference type="Pfam" id="PF14322">
    <property type="entry name" value="SusD-like_3"/>
    <property type="match status" value="1"/>
</dbReference>
<dbReference type="InterPro" id="IPR012944">
    <property type="entry name" value="SusD_RagB_dom"/>
</dbReference>
<name>A0ABR7W3N6_9FLAO</name>
<proteinExistence type="inferred from homology"/>
<comment type="subcellular location">
    <subcellularLocation>
        <location evidence="1">Cell outer membrane</location>
    </subcellularLocation>
</comment>
<accession>A0ABR7W3N6</accession>
<feature type="signal peptide" evidence="6">
    <location>
        <begin position="1"/>
        <end position="20"/>
    </location>
</feature>
<evidence type="ECO:0000256" key="1">
    <source>
        <dbReference type="ARBA" id="ARBA00004442"/>
    </source>
</evidence>